<evidence type="ECO:0000313" key="2">
    <source>
        <dbReference type="Proteomes" id="UP001519332"/>
    </source>
</evidence>
<proteinExistence type="predicted"/>
<dbReference type="RefSeq" id="WP_209635833.1">
    <property type="nucleotide sequence ID" value="NZ_JAGINW010000001.1"/>
</dbReference>
<evidence type="ECO:0000313" key="1">
    <source>
        <dbReference type="EMBL" id="MBP2321147.1"/>
    </source>
</evidence>
<organism evidence="1 2">
    <name type="scientific">Kibdelosporangium banguiense</name>
    <dbReference type="NCBI Taxonomy" id="1365924"/>
    <lineage>
        <taxon>Bacteria</taxon>
        <taxon>Bacillati</taxon>
        <taxon>Actinomycetota</taxon>
        <taxon>Actinomycetes</taxon>
        <taxon>Pseudonocardiales</taxon>
        <taxon>Pseudonocardiaceae</taxon>
        <taxon>Kibdelosporangium</taxon>
    </lineage>
</organism>
<reference evidence="1 2" key="1">
    <citation type="submission" date="2021-03" db="EMBL/GenBank/DDBJ databases">
        <title>Sequencing the genomes of 1000 actinobacteria strains.</title>
        <authorList>
            <person name="Klenk H.-P."/>
        </authorList>
    </citation>
    <scope>NUCLEOTIDE SEQUENCE [LARGE SCALE GENOMIC DNA]</scope>
    <source>
        <strain evidence="1 2">DSM 46670</strain>
    </source>
</reference>
<name>A0ABS4T9Q0_9PSEU</name>
<accession>A0ABS4T9Q0</accession>
<keyword evidence="2" id="KW-1185">Reference proteome</keyword>
<dbReference type="Proteomes" id="UP001519332">
    <property type="component" value="Unassembled WGS sequence"/>
</dbReference>
<sequence>MTGGEISEEQGLSVSLLRGQERVISALTWQRSRDRTYSINVDGPDGPVIASGNDLFEALQRIPESLGTVEEQKAYYRDWRQSLKGDTWQCRCRSKCCRCFDGSFCRSLKVLDITRDDAVEISPVG</sequence>
<gene>
    <name evidence="1" type="ORF">JOF56_001532</name>
</gene>
<comment type="caution">
    <text evidence="1">The sequence shown here is derived from an EMBL/GenBank/DDBJ whole genome shotgun (WGS) entry which is preliminary data.</text>
</comment>
<protein>
    <submittedName>
        <fullName evidence="1">Uncharacterized protein</fullName>
    </submittedName>
</protein>
<dbReference type="EMBL" id="JAGINW010000001">
    <property type="protein sequence ID" value="MBP2321147.1"/>
    <property type="molecule type" value="Genomic_DNA"/>
</dbReference>